<dbReference type="InterPro" id="IPR051258">
    <property type="entry name" value="Diverse_Substrate_Transporter"/>
</dbReference>
<dbReference type="RefSeq" id="WP_238750424.1">
    <property type="nucleotide sequence ID" value="NZ_CAKLPZ010000001.1"/>
</dbReference>
<feature type="domain" description="EamA" evidence="7">
    <location>
        <begin position="17"/>
        <end position="154"/>
    </location>
</feature>
<feature type="transmembrane region" description="Helical" evidence="6">
    <location>
        <begin position="139"/>
        <end position="156"/>
    </location>
</feature>
<feature type="transmembrane region" description="Helical" evidence="6">
    <location>
        <begin position="229"/>
        <end position="248"/>
    </location>
</feature>
<keyword evidence="5 6" id="KW-0472">Membrane</keyword>
<evidence type="ECO:0000256" key="2">
    <source>
        <dbReference type="ARBA" id="ARBA00022475"/>
    </source>
</evidence>
<evidence type="ECO:0000256" key="3">
    <source>
        <dbReference type="ARBA" id="ARBA00022692"/>
    </source>
</evidence>
<dbReference type="Proteomes" id="UP000837803">
    <property type="component" value="Unassembled WGS sequence"/>
</dbReference>
<evidence type="ECO:0000256" key="1">
    <source>
        <dbReference type="ARBA" id="ARBA00004651"/>
    </source>
</evidence>
<evidence type="ECO:0000259" key="7">
    <source>
        <dbReference type="Pfam" id="PF00892"/>
    </source>
</evidence>
<keyword evidence="3 6" id="KW-0812">Transmembrane</keyword>
<feature type="transmembrane region" description="Helical" evidence="6">
    <location>
        <begin position="46"/>
        <end position="67"/>
    </location>
</feature>
<dbReference type="PANTHER" id="PTHR42920">
    <property type="entry name" value="OS03G0707200 PROTEIN-RELATED"/>
    <property type="match status" value="1"/>
</dbReference>
<feature type="transmembrane region" description="Helical" evidence="6">
    <location>
        <begin position="285"/>
        <end position="302"/>
    </location>
</feature>
<feature type="transmembrane region" description="Helical" evidence="6">
    <location>
        <begin position="197"/>
        <end position="217"/>
    </location>
</feature>
<feature type="transmembrane region" description="Helical" evidence="6">
    <location>
        <begin position="79"/>
        <end position="97"/>
    </location>
</feature>
<feature type="transmembrane region" description="Helical" evidence="6">
    <location>
        <begin position="17"/>
        <end position="40"/>
    </location>
</feature>
<comment type="subcellular location">
    <subcellularLocation>
        <location evidence="1">Cell membrane</location>
        <topology evidence="1">Multi-pass membrane protein</topology>
    </subcellularLocation>
</comment>
<evidence type="ECO:0000313" key="9">
    <source>
        <dbReference type="Proteomes" id="UP000837803"/>
    </source>
</evidence>
<feature type="domain" description="EamA" evidence="7">
    <location>
        <begin position="169"/>
        <end position="301"/>
    </location>
</feature>
<dbReference type="Pfam" id="PF00892">
    <property type="entry name" value="EamA"/>
    <property type="match status" value="2"/>
</dbReference>
<accession>A0ABM9B0D7</accession>
<dbReference type="InterPro" id="IPR037185">
    <property type="entry name" value="EmrE-like"/>
</dbReference>
<feature type="transmembrane region" description="Helical" evidence="6">
    <location>
        <begin position="260"/>
        <end position="279"/>
    </location>
</feature>
<dbReference type="Gene3D" id="1.10.3730.20">
    <property type="match status" value="1"/>
</dbReference>
<evidence type="ECO:0000256" key="6">
    <source>
        <dbReference type="SAM" id="Phobius"/>
    </source>
</evidence>
<evidence type="ECO:0000256" key="5">
    <source>
        <dbReference type="ARBA" id="ARBA00023136"/>
    </source>
</evidence>
<evidence type="ECO:0000256" key="4">
    <source>
        <dbReference type="ARBA" id="ARBA00022989"/>
    </source>
</evidence>
<gene>
    <name evidence="8" type="ORF">LEM8419_01525</name>
</gene>
<organism evidence="8 9">
    <name type="scientific">Neolewinella maritima</name>
    <dbReference type="NCBI Taxonomy" id="1383882"/>
    <lineage>
        <taxon>Bacteria</taxon>
        <taxon>Pseudomonadati</taxon>
        <taxon>Bacteroidota</taxon>
        <taxon>Saprospiria</taxon>
        <taxon>Saprospirales</taxon>
        <taxon>Lewinellaceae</taxon>
        <taxon>Neolewinella</taxon>
    </lineage>
</organism>
<reference evidence="8" key="1">
    <citation type="submission" date="2021-12" db="EMBL/GenBank/DDBJ databases">
        <authorList>
            <person name="Rodrigo-Torres L."/>
            <person name="Arahal R. D."/>
            <person name="Lucena T."/>
        </authorList>
    </citation>
    <scope>NUCLEOTIDE SEQUENCE</scope>
    <source>
        <strain evidence="8">CECT 8419</strain>
    </source>
</reference>
<dbReference type="PANTHER" id="PTHR42920:SF5">
    <property type="entry name" value="EAMA DOMAIN-CONTAINING PROTEIN"/>
    <property type="match status" value="1"/>
</dbReference>
<proteinExistence type="predicted"/>
<keyword evidence="2" id="KW-1003">Cell membrane</keyword>
<dbReference type="EMBL" id="CAKLPZ010000001">
    <property type="protein sequence ID" value="CAH1000372.1"/>
    <property type="molecule type" value="Genomic_DNA"/>
</dbReference>
<comment type="caution">
    <text evidence="8">The sequence shown here is derived from an EMBL/GenBank/DDBJ whole genome shotgun (WGS) entry which is preliminary data.</text>
</comment>
<sequence length="306" mass="32625">MTVNDLRTGDPARIRRIGLMCLLLGAVLFSSKGILIKLAYRYEVSSISLLGLRMIFSLPLFLLIGYFRSGAKASRAPMTLADVGTILSLGILGYYLASYTDFLGLRYLSAGMERVILFTYPTLVLLIQRVVFGTPIRRVQWIATGICYLGIAVAFSGSDLRIGSGFATGAGFVFLSALLYSTYIIGSGRLAPRLGNVRFTSLALITASVSVIIHVMLASDPLLGLPMPVYVYGAVMAVFCTVIPSYLVTEGVRRLGAGDAAIIGAVGPVATIVLEYVVLQEHMNVLQGIGAALIICGVVIIGRSKG</sequence>
<dbReference type="InterPro" id="IPR000620">
    <property type="entry name" value="EamA_dom"/>
</dbReference>
<protein>
    <recommendedName>
        <fullName evidence="7">EamA domain-containing protein</fullName>
    </recommendedName>
</protein>
<keyword evidence="9" id="KW-1185">Reference proteome</keyword>
<name>A0ABM9B0D7_9BACT</name>
<feature type="transmembrane region" description="Helical" evidence="6">
    <location>
        <begin position="162"/>
        <end position="185"/>
    </location>
</feature>
<dbReference type="SUPFAM" id="SSF103481">
    <property type="entry name" value="Multidrug resistance efflux transporter EmrE"/>
    <property type="match status" value="2"/>
</dbReference>
<keyword evidence="4 6" id="KW-1133">Transmembrane helix</keyword>
<feature type="transmembrane region" description="Helical" evidence="6">
    <location>
        <begin position="103"/>
        <end position="127"/>
    </location>
</feature>
<evidence type="ECO:0000313" key="8">
    <source>
        <dbReference type="EMBL" id="CAH1000372.1"/>
    </source>
</evidence>